<evidence type="ECO:0008006" key="3">
    <source>
        <dbReference type="Google" id="ProtNLM"/>
    </source>
</evidence>
<name>A0A640SSQ3_9ACTN</name>
<evidence type="ECO:0000313" key="2">
    <source>
        <dbReference type="Proteomes" id="UP000430079"/>
    </source>
</evidence>
<sequence>MYFTPTNSSWLTPVQQWFAELTAKKLQRGVHRSVQALERDIRAWLADGKRKPRPFVCVKTADEILDRVAVYCKRISDSGPYVGPGLACEWNSLVRRKA</sequence>
<organism evidence="1 2">
    <name type="scientific">Streptomyces glebosus</name>
    <dbReference type="NCBI Taxonomy" id="249580"/>
    <lineage>
        <taxon>Bacteria</taxon>
        <taxon>Bacillati</taxon>
        <taxon>Actinomycetota</taxon>
        <taxon>Actinomycetes</taxon>
        <taxon>Kitasatosporales</taxon>
        <taxon>Streptomycetaceae</taxon>
        <taxon>Streptomyces</taxon>
    </lineage>
</organism>
<evidence type="ECO:0000313" key="1">
    <source>
        <dbReference type="EMBL" id="GFE13291.1"/>
    </source>
</evidence>
<gene>
    <name evidence="1" type="ORF">Sgleb_13380</name>
</gene>
<dbReference type="Proteomes" id="UP000430079">
    <property type="component" value="Unassembled WGS sequence"/>
</dbReference>
<dbReference type="EMBL" id="BLIO01000001">
    <property type="protein sequence ID" value="GFE13291.1"/>
    <property type="molecule type" value="Genomic_DNA"/>
</dbReference>
<proteinExistence type="predicted"/>
<keyword evidence="2" id="KW-1185">Reference proteome</keyword>
<dbReference type="AlphaFoldDB" id="A0A640SSQ3"/>
<accession>A0A640SSQ3</accession>
<reference evidence="1 2" key="1">
    <citation type="submission" date="2019-12" db="EMBL/GenBank/DDBJ databases">
        <title>Whole genome shotgun sequence of Streptomyces hygroscopicus subsp. glebosus NBRC 13786.</title>
        <authorList>
            <person name="Ichikawa N."/>
            <person name="Kimura A."/>
            <person name="Kitahashi Y."/>
            <person name="Komaki H."/>
            <person name="Tamura T."/>
        </authorList>
    </citation>
    <scope>NUCLEOTIDE SEQUENCE [LARGE SCALE GENOMIC DNA]</scope>
    <source>
        <strain evidence="1 2">NBRC 13786</strain>
    </source>
</reference>
<comment type="caution">
    <text evidence="1">The sequence shown here is derived from an EMBL/GenBank/DDBJ whole genome shotgun (WGS) entry which is preliminary data.</text>
</comment>
<protein>
    <recommendedName>
        <fullName evidence="3">Tc1-like transposase DDE domain-containing protein</fullName>
    </recommendedName>
</protein>